<evidence type="ECO:0000313" key="1">
    <source>
        <dbReference type="EMBL" id="SFB91234.1"/>
    </source>
</evidence>
<dbReference type="EMBL" id="FOLT01000001">
    <property type="protein sequence ID" value="SFB91234.1"/>
    <property type="molecule type" value="Genomic_DNA"/>
</dbReference>
<protein>
    <submittedName>
        <fullName evidence="1">Uncharacterized protein</fullName>
    </submittedName>
</protein>
<dbReference type="OrthoDB" id="2165293at2"/>
<dbReference type="Pfam" id="PF11217">
    <property type="entry name" value="DUF3013"/>
    <property type="match status" value="1"/>
</dbReference>
<dbReference type="Gene3D" id="3.40.50.11250">
    <property type="entry name" value="Protein of unknown function DUF3013"/>
    <property type="match status" value="1"/>
</dbReference>
<dbReference type="InterPro" id="IPR021380">
    <property type="entry name" value="DUF3013"/>
</dbReference>
<evidence type="ECO:0000313" key="2">
    <source>
        <dbReference type="Proteomes" id="UP000199612"/>
    </source>
</evidence>
<organism evidence="1 2">
    <name type="scientific">Alkalibacterium subtropicum</name>
    <dbReference type="NCBI Taxonomy" id="753702"/>
    <lineage>
        <taxon>Bacteria</taxon>
        <taxon>Bacillati</taxon>
        <taxon>Bacillota</taxon>
        <taxon>Bacilli</taxon>
        <taxon>Lactobacillales</taxon>
        <taxon>Carnobacteriaceae</taxon>
        <taxon>Alkalibacterium</taxon>
    </lineage>
</organism>
<dbReference type="AlphaFoldDB" id="A0A1I1EVV6"/>
<dbReference type="Proteomes" id="UP000199612">
    <property type="component" value="Unassembled WGS sequence"/>
</dbReference>
<dbReference type="RefSeq" id="WP_091528203.1">
    <property type="nucleotide sequence ID" value="NZ_FOLT01000001.1"/>
</dbReference>
<dbReference type="STRING" id="753702.SAMN04488102_101382"/>
<keyword evidence="2" id="KW-1185">Reference proteome</keyword>
<proteinExistence type="predicted"/>
<reference evidence="2" key="1">
    <citation type="submission" date="2016-10" db="EMBL/GenBank/DDBJ databases">
        <authorList>
            <person name="Varghese N."/>
            <person name="Submissions S."/>
        </authorList>
    </citation>
    <scope>NUCLEOTIDE SEQUENCE [LARGE SCALE GENOMIC DNA]</scope>
    <source>
        <strain evidence="2">DSM 23664</strain>
    </source>
</reference>
<sequence length="183" mass="21348">MSNDLSGYIDNELKEMLPNFKWKIIKESKKNLIELYLTFHVETEEEYQVQDMLGKNNEPGLVQFEDVICFYDPAYAHVKPQNYLASFSMDSHTGIEKGYVDAILRQLNYTTKKGKVELTEFLRDDFADSYALTWKESNLQNMVDTLKETGRYSEEKIPMELDDEQSFLEKLKKDGADDGVERV</sequence>
<accession>A0A1I1EVV6</accession>
<gene>
    <name evidence="1" type="ORF">SAMN04488102_101382</name>
</gene>
<name>A0A1I1EVV6_9LACT</name>